<evidence type="ECO:0000313" key="3">
    <source>
        <dbReference type="Proteomes" id="UP000217257"/>
    </source>
</evidence>
<evidence type="ECO:0000313" key="2">
    <source>
        <dbReference type="EMBL" id="ATB35728.1"/>
    </source>
</evidence>
<protein>
    <submittedName>
        <fullName evidence="2">MoxR-like ATPase</fullName>
    </submittedName>
</protein>
<dbReference type="AlphaFoldDB" id="A0A250IWR4"/>
<dbReference type="GO" id="GO:0016887">
    <property type="term" value="F:ATP hydrolysis activity"/>
    <property type="evidence" value="ECO:0007669"/>
    <property type="project" value="InterPro"/>
</dbReference>
<dbReference type="Gene3D" id="3.40.50.300">
    <property type="entry name" value="P-loop containing nucleotide triphosphate hydrolases"/>
    <property type="match status" value="1"/>
</dbReference>
<dbReference type="KEGG" id="cfus:CYFUS_001142"/>
<reference evidence="2 3" key="1">
    <citation type="submission" date="2017-06" db="EMBL/GenBank/DDBJ databases">
        <title>Sequencing and comparative analysis of myxobacterial genomes.</title>
        <authorList>
            <person name="Rupp O."/>
            <person name="Goesmann A."/>
            <person name="Sogaard-Andersen L."/>
        </authorList>
    </citation>
    <scope>NUCLEOTIDE SEQUENCE [LARGE SCALE GENOMIC DNA]</scope>
    <source>
        <strain evidence="2 3">DSM 52655</strain>
    </source>
</reference>
<dbReference type="Pfam" id="PF07726">
    <property type="entry name" value="AAA_3"/>
    <property type="match status" value="1"/>
</dbReference>
<dbReference type="InterPro" id="IPR011703">
    <property type="entry name" value="ATPase_AAA-3"/>
</dbReference>
<name>A0A250IWR4_9BACT</name>
<gene>
    <name evidence="2" type="ORF">CYFUS_001142</name>
</gene>
<dbReference type="PANTHER" id="PTHR42759">
    <property type="entry name" value="MOXR FAMILY PROTEIN"/>
    <property type="match status" value="1"/>
</dbReference>
<dbReference type="Proteomes" id="UP000217257">
    <property type="component" value="Chromosome"/>
</dbReference>
<feature type="domain" description="ATPase AAA-3" evidence="1">
    <location>
        <begin position="9"/>
        <end position="36"/>
    </location>
</feature>
<accession>A0A250IWR4</accession>
<dbReference type="GO" id="GO:0005524">
    <property type="term" value="F:ATP binding"/>
    <property type="evidence" value="ECO:0007669"/>
    <property type="project" value="InterPro"/>
</dbReference>
<dbReference type="InterPro" id="IPR050764">
    <property type="entry name" value="CbbQ/NirQ/NorQ/GpvN"/>
</dbReference>
<dbReference type="EMBL" id="CP022098">
    <property type="protein sequence ID" value="ATB35728.1"/>
    <property type="molecule type" value="Genomic_DNA"/>
</dbReference>
<organism evidence="2 3">
    <name type="scientific">Cystobacter fuscus</name>
    <dbReference type="NCBI Taxonomy" id="43"/>
    <lineage>
        <taxon>Bacteria</taxon>
        <taxon>Pseudomonadati</taxon>
        <taxon>Myxococcota</taxon>
        <taxon>Myxococcia</taxon>
        <taxon>Myxococcales</taxon>
        <taxon>Cystobacterineae</taxon>
        <taxon>Archangiaceae</taxon>
        <taxon>Cystobacter</taxon>
    </lineage>
</organism>
<dbReference type="PANTHER" id="PTHR42759:SF1">
    <property type="entry name" value="MAGNESIUM-CHELATASE SUBUNIT CHLD"/>
    <property type="match status" value="1"/>
</dbReference>
<sequence>MGVADGSRAFVVATQNPLEFEGTYPLPEAQLDRFLMRVRVGDPPPEAELDMVRAFHQRQGRPPQVERVPDAPTLLELQARAASVACDDSILDYTVPSVAGGAVSGVMLSILDTRSVVVASLCSPNVSSSSNSSRRPGG</sequence>
<dbReference type="SUPFAM" id="SSF52540">
    <property type="entry name" value="P-loop containing nucleoside triphosphate hydrolases"/>
    <property type="match status" value="1"/>
</dbReference>
<dbReference type="InterPro" id="IPR027417">
    <property type="entry name" value="P-loop_NTPase"/>
</dbReference>
<evidence type="ECO:0000259" key="1">
    <source>
        <dbReference type="Pfam" id="PF07726"/>
    </source>
</evidence>
<proteinExistence type="predicted"/>